<dbReference type="SUPFAM" id="SSF55811">
    <property type="entry name" value="Nudix"/>
    <property type="match status" value="1"/>
</dbReference>
<keyword evidence="1 2" id="KW-0378">Hydrolase</keyword>
<dbReference type="EMBL" id="KE747840">
    <property type="protein sequence ID" value="RMZ73382.1"/>
    <property type="molecule type" value="Genomic_DNA"/>
</dbReference>
<dbReference type="CDD" id="cd04678">
    <property type="entry name" value="NUDIX_MTH2_Nudt15"/>
    <property type="match status" value="1"/>
</dbReference>
<dbReference type="Pfam" id="PF00293">
    <property type="entry name" value="NUDIX"/>
    <property type="match status" value="1"/>
</dbReference>
<comment type="similarity">
    <text evidence="2">Belongs to the Nudix hydrolase family.</text>
</comment>
<dbReference type="InterPro" id="IPR020476">
    <property type="entry name" value="Nudix_hydrolase"/>
</dbReference>
<evidence type="ECO:0000313" key="4">
    <source>
        <dbReference type="EMBL" id="RMZ73382.1"/>
    </source>
</evidence>
<reference evidence="4 5" key="1">
    <citation type="journal article" date="2014" name="PLoS ONE">
        <title>De novo Genome Assembly of the Fungal Plant Pathogen Pyrenophora semeniperda.</title>
        <authorList>
            <person name="Soliai M.M."/>
            <person name="Meyer S.E."/>
            <person name="Udall J.A."/>
            <person name="Elzinga D.E."/>
            <person name="Hermansen R.A."/>
            <person name="Bodily P.M."/>
            <person name="Hart A.A."/>
            <person name="Coleman C.E."/>
        </authorList>
    </citation>
    <scope>NUCLEOTIDE SEQUENCE [LARGE SCALE GENOMIC DNA]</scope>
    <source>
        <strain evidence="4 5">CCB06</strain>
        <tissue evidence="4">Mycelium</tissue>
    </source>
</reference>
<dbReference type="PROSITE" id="PS51462">
    <property type="entry name" value="NUDIX"/>
    <property type="match status" value="1"/>
</dbReference>
<dbReference type="FunFam" id="3.90.79.10:FF:000060">
    <property type="entry name" value="Nudix hydrolase 1"/>
    <property type="match status" value="1"/>
</dbReference>
<dbReference type="GO" id="GO:0005829">
    <property type="term" value="C:cytosol"/>
    <property type="evidence" value="ECO:0007669"/>
    <property type="project" value="TreeGrafter"/>
</dbReference>
<dbReference type="GO" id="GO:0035539">
    <property type="term" value="F:8-oxo-7,8-dihydrodeoxyguanosine triphosphate pyrophosphatase activity"/>
    <property type="evidence" value="ECO:0007669"/>
    <property type="project" value="TreeGrafter"/>
</dbReference>
<dbReference type="Proteomes" id="UP000265663">
    <property type="component" value="Unassembled WGS sequence"/>
</dbReference>
<accession>A0A3M7MG25</accession>
<dbReference type="OrthoDB" id="447842at2759"/>
<organism evidence="4 5">
    <name type="scientific">Pyrenophora seminiperda CCB06</name>
    <dbReference type="NCBI Taxonomy" id="1302712"/>
    <lineage>
        <taxon>Eukaryota</taxon>
        <taxon>Fungi</taxon>
        <taxon>Dikarya</taxon>
        <taxon>Ascomycota</taxon>
        <taxon>Pezizomycotina</taxon>
        <taxon>Dothideomycetes</taxon>
        <taxon>Pleosporomycetidae</taxon>
        <taxon>Pleosporales</taxon>
        <taxon>Pleosporineae</taxon>
        <taxon>Pleosporaceae</taxon>
        <taxon>Pyrenophora</taxon>
    </lineage>
</organism>
<gene>
    <name evidence="4" type="ORF">GMOD_00007889</name>
</gene>
<dbReference type="PANTHER" id="PTHR16099">
    <property type="entry name" value="8-OXO-DGTP DIPHOSPHATES NUDT15"/>
    <property type="match status" value="1"/>
</dbReference>
<evidence type="ECO:0000256" key="2">
    <source>
        <dbReference type="RuleBase" id="RU003476"/>
    </source>
</evidence>
<dbReference type="InterPro" id="IPR015797">
    <property type="entry name" value="NUDIX_hydrolase-like_dom_sf"/>
</dbReference>
<sequence length="160" mass="17614">MDRPKIGVAAFLQHPQNPSSILMGTRLSSHGAGTLQCPGGHLEHGESFAQTAIREVKEETGLDVGRVRFVTDEEGKGGKSKHYVTIFVVCEIIGEEVVARTMEPTKCSGWEWIPWTSMWEWAGAQAAAEDAGEPVDKKLFLPLVNLWRERKELASGLAEL</sequence>
<dbReference type="InterPro" id="IPR020084">
    <property type="entry name" value="NUDIX_hydrolase_CS"/>
</dbReference>
<feature type="domain" description="Nudix hydrolase" evidence="3">
    <location>
        <begin position="3"/>
        <end position="139"/>
    </location>
</feature>
<dbReference type="GO" id="GO:0006203">
    <property type="term" value="P:dGTP catabolic process"/>
    <property type="evidence" value="ECO:0007669"/>
    <property type="project" value="TreeGrafter"/>
</dbReference>
<evidence type="ECO:0000256" key="1">
    <source>
        <dbReference type="ARBA" id="ARBA00022801"/>
    </source>
</evidence>
<proteinExistence type="inferred from homology"/>
<dbReference type="PROSITE" id="PS00893">
    <property type="entry name" value="NUDIX_BOX"/>
    <property type="match status" value="1"/>
</dbReference>
<evidence type="ECO:0000259" key="3">
    <source>
        <dbReference type="PROSITE" id="PS51462"/>
    </source>
</evidence>
<dbReference type="Gene3D" id="3.90.79.10">
    <property type="entry name" value="Nucleoside Triphosphate Pyrophosphohydrolase"/>
    <property type="match status" value="1"/>
</dbReference>
<keyword evidence="5" id="KW-1185">Reference proteome</keyword>
<evidence type="ECO:0000313" key="5">
    <source>
        <dbReference type="Proteomes" id="UP000265663"/>
    </source>
</evidence>
<dbReference type="InterPro" id="IPR000086">
    <property type="entry name" value="NUDIX_hydrolase_dom"/>
</dbReference>
<name>A0A3M7MG25_9PLEO</name>
<protein>
    <submittedName>
        <fullName evidence="4">NUDIX domain</fullName>
    </submittedName>
</protein>
<dbReference type="AlphaFoldDB" id="A0A3M7MG25"/>
<dbReference type="PRINTS" id="PR00502">
    <property type="entry name" value="NUDIXFAMILY"/>
</dbReference>
<dbReference type="PANTHER" id="PTHR16099:SF5">
    <property type="entry name" value="NUCLEOTIDE TRIPHOSPHATE DIPHOSPHATASE NUDT15"/>
    <property type="match status" value="1"/>
</dbReference>